<dbReference type="InterPro" id="IPR025662">
    <property type="entry name" value="Sigma_54_int_dom_ATP-bd_1"/>
</dbReference>
<keyword evidence="1" id="KW-0547">Nucleotide-binding</keyword>
<dbReference type="SMART" id="SM00989">
    <property type="entry name" value="V4R"/>
    <property type="match status" value="1"/>
</dbReference>
<proteinExistence type="predicted"/>
<dbReference type="InterPro" id="IPR058031">
    <property type="entry name" value="AAA_lid_NorR"/>
</dbReference>
<dbReference type="InterPro" id="IPR027417">
    <property type="entry name" value="P-loop_NTPase"/>
</dbReference>
<dbReference type="Pfam" id="PF00158">
    <property type="entry name" value="Sigma54_activat"/>
    <property type="match status" value="1"/>
</dbReference>
<dbReference type="Gene3D" id="1.10.10.60">
    <property type="entry name" value="Homeodomain-like"/>
    <property type="match status" value="1"/>
</dbReference>
<dbReference type="SMART" id="SM00382">
    <property type="entry name" value="AAA"/>
    <property type="match status" value="1"/>
</dbReference>
<dbReference type="PROSITE" id="PS00675">
    <property type="entry name" value="SIGMA54_INTERACT_1"/>
    <property type="match status" value="1"/>
</dbReference>
<evidence type="ECO:0000256" key="4">
    <source>
        <dbReference type="ARBA" id="ARBA00023125"/>
    </source>
</evidence>
<dbReference type="PROSITE" id="PS00676">
    <property type="entry name" value="SIGMA54_INTERACT_2"/>
    <property type="match status" value="1"/>
</dbReference>
<dbReference type="InterPro" id="IPR002078">
    <property type="entry name" value="Sigma_54_int"/>
</dbReference>
<dbReference type="Pfam" id="PF02954">
    <property type="entry name" value="HTH_8"/>
    <property type="match status" value="1"/>
</dbReference>
<dbReference type="PROSITE" id="PS50045">
    <property type="entry name" value="SIGMA54_INTERACT_4"/>
    <property type="match status" value="1"/>
</dbReference>
<organism evidence="7 8">
    <name type="scientific">SAR92 clade bacterium H455</name>
    <dbReference type="NCBI Taxonomy" id="2974818"/>
    <lineage>
        <taxon>Bacteria</taxon>
        <taxon>Pseudomonadati</taxon>
        <taxon>Pseudomonadota</taxon>
        <taxon>Gammaproteobacteria</taxon>
        <taxon>Cellvibrionales</taxon>
        <taxon>Porticoccaceae</taxon>
        <taxon>SAR92 clade</taxon>
    </lineage>
</organism>
<evidence type="ECO:0000256" key="2">
    <source>
        <dbReference type="ARBA" id="ARBA00022840"/>
    </source>
</evidence>
<keyword evidence="3" id="KW-0805">Transcription regulation</keyword>
<evidence type="ECO:0000256" key="5">
    <source>
        <dbReference type="ARBA" id="ARBA00023163"/>
    </source>
</evidence>
<sequence>MDSDAPKLDVSQVTPHIAFSSEEGKVWLNEQRVILFSQAALGKFRKEVYDTIGQERCKSFFLRLGYQLGILDGELARSSGAEMSIKDRFNLGPELHALRGMVLPELQRLVVSEKGGEFICEVVWFNSYEVEICANEMGPMDEPGCWNLTGYASGYSSSLLQREIFFQELECRSCGGERCFAVGKPAAEWDNYEQLKRYYQSDPLLEELSKLQTTVEALKESLNEGDKLPNIVGSSKPFKHALEMVTKASDSKVSVLLLGETGVGKEVLARAVHITSDRADKPFIAVNCAAIPPDLIESELFGVEKGAYTGANQSRMGRFERADKGTIMLDEVIELTPRAQATLLRVLQESEFERVGDNKVRKIDVRVVAATNEDLSVAVEQGRFRADLYYRLSAYPINIPPLRERKEDIPLFVTHFLEKYRALYNKNVLGITDRGMEMLCGYRWPGNIRELENVVERAVILADINGVISMESMFPESALRPSEAKVLDPAGKLQNQIFPEGVDANELVDSLLSSGFELEKFEKTMLTSALQKTQGNISKAARLVGLSRPAFAYRMKKMTAQ</sequence>
<dbReference type="InterPro" id="IPR010523">
    <property type="entry name" value="XylR_N"/>
</dbReference>
<dbReference type="Pfam" id="PF25601">
    <property type="entry name" value="AAA_lid_14"/>
    <property type="match status" value="1"/>
</dbReference>
<reference evidence="7" key="1">
    <citation type="submission" date="2022-08" db="EMBL/GenBank/DDBJ databases">
        <title>Catabolic pathway analysis in culturable SAR92 clade bacteria reveals their overlooked roles in DMSP degradation in coastal seas.</title>
        <authorList>
            <person name="He X."/>
            <person name="Zhang X."/>
            <person name="Zhang Y."/>
        </authorList>
    </citation>
    <scope>NUCLEOTIDE SEQUENCE</scope>
    <source>
        <strain evidence="7">H455</strain>
    </source>
</reference>
<dbReference type="InterPro" id="IPR025944">
    <property type="entry name" value="Sigma_54_int_dom_CS"/>
</dbReference>
<dbReference type="InterPro" id="IPR024096">
    <property type="entry name" value="NO_sig/Golgi_transp_ligand-bd"/>
</dbReference>
<dbReference type="SUPFAM" id="SSF46689">
    <property type="entry name" value="Homeodomain-like"/>
    <property type="match status" value="1"/>
</dbReference>
<dbReference type="PROSITE" id="PS00688">
    <property type="entry name" value="SIGMA54_INTERACT_3"/>
    <property type="match status" value="1"/>
</dbReference>
<dbReference type="EMBL" id="CP103416">
    <property type="protein sequence ID" value="UVW35428.1"/>
    <property type="molecule type" value="Genomic_DNA"/>
</dbReference>
<gene>
    <name evidence="7" type="ORF">NYF23_02175</name>
</gene>
<evidence type="ECO:0000313" key="8">
    <source>
        <dbReference type="Proteomes" id="UP001059934"/>
    </source>
</evidence>
<evidence type="ECO:0000313" key="7">
    <source>
        <dbReference type="EMBL" id="UVW35428.1"/>
    </source>
</evidence>
<feature type="domain" description="Sigma-54 factor interaction" evidence="6">
    <location>
        <begin position="231"/>
        <end position="460"/>
    </location>
</feature>
<evidence type="ECO:0000259" key="6">
    <source>
        <dbReference type="PROSITE" id="PS50045"/>
    </source>
</evidence>
<keyword evidence="5" id="KW-0804">Transcription</keyword>
<dbReference type="Proteomes" id="UP001059934">
    <property type="component" value="Chromosome"/>
</dbReference>
<dbReference type="InterPro" id="IPR025943">
    <property type="entry name" value="Sigma_54_int_dom_ATP-bd_2"/>
</dbReference>
<accession>A0ABY5TSZ9</accession>
<dbReference type="Pfam" id="PF06505">
    <property type="entry name" value="XylR_N"/>
    <property type="match status" value="1"/>
</dbReference>
<dbReference type="InterPro" id="IPR002197">
    <property type="entry name" value="HTH_Fis"/>
</dbReference>
<dbReference type="Gene3D" id="3.40.50.300">
    <property type="entry name" value="P-loop containing nucleotide triphosphate hydrolases"/>
    <property type="match status" value="1"/>
</dbReference>
<dbReference type="Gene3D" id="3.30.1380.20">
    <property type="entry name" value="Trafficking protein particle complex subunit 3"/>
    <property type="match status" value="1"/>
</dbReference>
<evidence type="ECO:0000256" key="1">
    <source>
        <dbReference type="ARBA" id="ARBA00022741"/>
    </source>
</evidence>
<dbReference type="SUPFAM" id="SSF111126">
    <property type="entry name" value="Ligand-binding domain in the NO signalling and Golgi transport"/>
    <property type="match status" value="1"/>
</dbReference>
<keyword evidence="4" id="KW-0238">DNA-binding</keyword>
<dbReference type="Gene3D" id="1.10.8.60">
    <property type="match status" value="1"/>
</dbReference>
<keyword evidence="8" id="KW-1185">Reference proteome</keyword>
<dbReference type="Pfam" id="PF02830">
    <property type="entry name" value="V4R"/>
    <property type="match status" value="1"/>
</dbReference>
<dbReference type="PRINTS" id="PR01590">
    <property type="entry name" value="HTHFIS"/>
</dbReference>
<name>A0ABY5TSZ9_9GAMM</name>
<dbReference type="PANTHER" id="PTHR32071">
    <property type="entry name" value="TRANSCRIPTIONAL REGULATORY PROTEIN"/>
    <property type="match status" value="1"/>
</dbReference>
<dbReference type="SUPFAM" id="SSF52540">
    <property type="entry name" value="P-loop containing nucleoside triphosphate hydrolases"/>
    <property type="match status" value="1"/>
</dbReference>
<dbReference type="InterPro" id="IPR009057">
    <property type="entry name" value="Homeodomain-like_sf"/>
</dbReference>
<dbReference type="CDD" id="cd00009">
    <property type="entry name" value="AAA"/>
    <property type="match status" value="1"/>
</dbReference>
<protein>
    <submittedName>
        <fullName evidence="7">Sigma 54-interacting transcriptional regulator</fullName>
    </submittedName>
</protein>
<evidence type="ECO:0000256" key="3">
    <source>
        <dbReference type="ARBA" id="ARBA00023015"/>
    </source>
</evidence>
<keyword evidence="2" id="KW-0067">ATP-binding</keyword>
<dbReference type="InterPro" id="IPR003593">
    <property type="entry name" value="AAA+_ATPase"/>
</dbReference>
<dbReference type="InterPro" id="IPR004096">
    <property type="entry name" value="V4R"/>
</dbReference>